<proteinExistence type="predicted"/>
<feature type="region of interest" description="Disordered" evidence="1">
    <location>
        <begin position="1"/>
        <end position="73"/>
    </location>
</feature>
<name>A0A0J8QPX0_COCIT</name>
<organism evidence="2 3">
    <name type="scientific">Coccidioides immitis RMSCC 3703</name>
    <dbReference type="NCBI Taxonomy" id="454286"/>
    <lineage>
        <taxon>Eukaryota</taxon>
        <taxon>Fungi</taxon>
        <taxon>Dikarya</taxon>
        <taxon>Ascomycota</taxon>
        <taxon>Pezizomycotina</taxon>
        <taxon>Eurotiomycetes</taxon>
        <taxon>Eurotiomycetidae</taxon>
        <taxon>Onygenales</taxon>
        <taxon>Onygenaceae</taxon>
        <taxon>Coccidioides</taxon>
    </lineage>
</organism>
<accession>A0A0J8QPX0</accession>
<reference evidence="3" key="1">
    <citation type="journal article" date="2010" name="Genome Res.">
        <title>Population genomic sequencing of Coccidioides fungi reveals recent hybridization and transposon control.</title>
        <authorList>
            <person name="Neafsey D.E."/>
            <person name="Barker B.M."/>
            <person name="Sharpton T.J."/>
            <person name="Stajich J.E."/>
            <person name="Park D.J."/>
            <person name="Whiston E."/>
            <person name="Hung C.-Y."/>
            <person name="McMahan C."/>
            <person name="White J."/>
            <person name="Sykes S."/>
            <person name="Heiman D."/>
            <person name="Young S."/>
            <person name="Zeng Q."/>
            <person name="Abouelleil A."/>
            <person name="Aftuck L."/>
            <person name="Bessette D."/>
            <person name="Brown A."/>
            <person name="FitzGerald M."/>
            <person name="Lui A."/>
            <person name="Macdonald J.P."/>
            <person name="Priest M."/>
            <person name="Orbach M.J."/>
            <person name="Galgiani J.N."/>
            <person name="Kirkland T.N."/>
            <person name="Cole G.T."/>
            <person name="Birren B.W."/>
            <person name="Henn M.R."/>
            <person name="Taylor J.W."/>
            <person name="Rounsley S.D."/>
        </authorList>
    </citation>
    <scope>NUCLEOTIDE SEQUENCE [LARGE SCALE GENOMIC DNA]</scope>
    <source>
        <strain evidence="3">RMSCC 3703</strain>
    </source>
</reference>
<dbReference type="AlphaFoldDB" id="A0A0J8QPX0"/>
<evidence type="ECO:0000313" key="3">
    <source>
        <dbReference type="Proteomes" id="UP000054559"/>
    </source>
</evidence>
<feature type="compositionally biased region" description="Basic and acidic residues" evidence="1">
    <location>
        <begin position="137"/>
        <end position="146"/>
    </location>
</feature>
<sequence>MTSKEKRTRTSISSESFTTAVRGPDDFQVNEERRANRHSRPPPTEKSAERDWLNEARNGGWDAGDGSSGLSRPAAVCAPPSAALGAARALADARYQGDAGVKTHTPCGIESWVPLTNVRTVGKNAAENDAEAGEAEGSGRGDFGRDGLEYARPALTRARARDGLRNEGGHGNGGLLDHRGIAGRWMFAAETAIIFGISV</sequence>
<gene>
    <name evidence="2" type="ORF">CISG_04557</name>
</gene>
<dbReference type="EMBL" id="DS268135">
    <property type="protein sequence ID" value="KMU74486.1"/>
    <property type="molecule type" value="Genomic_DNA"/>
</dbReference>
<dbReference type="Proteomes" id="UP000054559">
    <property type="component" value="Unassembled WGS sequence"/>
</dbReference>
<evidence type="ECO:0000313" key="2">
    <source>
        <dbReference type="EMBL" id="KMU74486.1"/>
    </source>
</evidence>
<feature type="region of interest" description="Disordered" evidence="1">
    <location>
        <begin position="127"/>
        <end position="146"/>
    </location>
</feature>
<protein>
    <submittedName>
        <fullName evidence="2">Uncharacterized protein</fullName>
    </submittedName>
</protein>
<feature type="compositionally biased region" description="Polar residues" evidence="1">
    <location>
        <begin position="10"/>
        <end position="19"/>
    </location>
</feature>
<evidence type="ECO:0000256" key="1">
    <source>
        <dbReference type="SAM" id="MobiDB-lite"/>
    </source>
</evidence>